<gene>
    <name evidence="1" type="ORF">ARMOST_07812</name>
</gene>
<sequence>MHKVLLDLTVWKTINQNILLLLLRIFSGERYVWRNMYGTAGVACSEPMTFGQALAINQRIVTLIHRVATETCSEPTCFHSFYV</sequence>
<protein>
    <submittedName>
        <fullName evidence="1">Uncharacterized protein</fullName>
    </submittedName>
</protein>
<organism evidence="1 2">
    <name type="scientific">Armillaria ostoyae</name>
    <name type="common">Armillaria root rot fungus</name>
    <dbReference type="NCBI Taxonomy" id="47428"/>
    <lineage>
        <taxon>Eukaryota</taxon>
        <taxon>Fungi</taxon>
        <taxon>Dikarya</taxon>
        <taxon>Basidiomycota</taxon>
        <taxon>Agaricomycotina</taxon>
        <taxon>Agaricomycetes</taxon>
        <taxon>Agaricomycetidae</taxon>
        <taxon>Agaricales</taxon>
        <taxon>Marasmiineae</taxon>
        <taxon>Physalacriaceae</taxon>
        <taxon>Armillaria</taxon>
    </lineage>
</organism>
<dbReference type="AlphaFoldDB" id="A0A284R6V8"/>
<evidence type="ECO:0000313" key="2">
    <source>
        <dbReference type="Proteomes" id="UP000219338"/>
    </source>
</evidence>
<name>A0A284R6V8_ARMOS</name>
<proteinExistence type="predicted"/>
<keyword evidence="2" id="KW-1185">Reference proteome</keyword>
<dbReference type="Proteomes" id="UP000219338">
    <property type="component" value="Unassembled WGS sequence"/>
</dbReference>
<dbReference type="EMBL" id="FUEG01000005">
    <property type="protein sequence ID" value="SJL04446.1"/>
    <property type="molecule type" value="Genomic_DNA"/>
</dbReference>
<accession>A0A284R6V8</accession>
<reference evidence="2" key="1">
    <citation type="journal article" date="2017" name="Nat. Ecol. Evol.">
        <title>Genome expansion and lineage-specific genetic innovations in the forest pathogenic fungi Armillaria.</title>
        <authorList>
            <person name="Sipos G."/>
            <person name="Prasanna A.N."/>
            <person name="Walter M.C."/>
            <person name="O'Connor E."/>
            <person name="Balint B."/>
            <person name="Krizsan K."/>
            <person name="Kiss B."/>
            <person name="Hess J."/>
            <person name="Varga T."/>
            <person name="Slot J."/>
            <person name="Riley R."/>
            <person name="Boka B."/>
            <person name="Rigling D."/>
            <person name="Barry K."/>
            <person name="Lee J."/>
            <person name="Mihaltcheva S."/>
            <person name="LaButti K."/>
            <person name="Lipzen A."/>
            <person name="Waldron R."/>
            <person name="Moloney N.M."/>
            <person name="Sperisen C."/>
            <person name="Kredics L."/>
            <person name="Vagvoelgyi C."/>
            <person name="Patrignani A."/>
            <person name="Fitzpatrick D."/>
            <person name="Nagy I."/>
            <person name="Doyle S."/>
            <person name="Anderson J.B."/>
            <person name="Grigoriev I.V."/>
            <person name="Gueldener U."/>
            <person name="Muensterkoetter M."/>
            <person name="Nagy L.G."/>
        </authorList>
    </citation>
    <scope>NUCLEOTIDE SEQUENCE [LARGE SCALE GENOMIC DNA]</scope>
    <source>
        <strain evidence="2">C18/9</strain>
    </source>
</reference>
<evidence type="ECO:0000313" key="1">
    <source>
        <dbReference type="EMBL" id="SJL04446.1"/>
    </source>
</evidence>